<dbReference type="VEuPathDB" id="FungiDB:ASPNIDRAFT2_189113"/>
<sequence>MAPVVVFGPTGAVGSAAARTAQQLGTTVYLAMRNTTKPIPGLSAEKDREGDFERVQADFSQPDTISTAVAQSKAKHAFIYTDLTSSDHMQASFTALKEAGIEFVVLLSSFGIQEDVHNVSPEDHIAYVHAQTEISLEEIFGATGYVAVRPAFYASNTLWWKAPIQTGHVKLAWPAAAFDWISPEDIGGVCGTILARRAQGTDLSLAEPYVNLVGAEKMGVGDAVKTIGKGLGKEINVTEVDENVALDSLVNESGLPEPIARAVLGMCQSAANGQSFMDSPRYGPAVGNIEKYLGRPATQLHSGWRQIGRSSALEILGFSELILHFMAICN</sequence>
<proteinExistence type="predicted"/>
<evidence type="ECO:0000313" key="2">
    <source>
        <dbReference type="EMBL" id="GAQ45796.1"/>
    </source>
</evidence>
<dbReference type="Pfam" id="PF05368">
    <property type="entry name" value="NmrA"/>
    <property type="match status" value="1"/>
</dbReference>
<dbReference type="AlphaFoldDB" id="A0A100IR27"/>
<feature type="domain" description="NmrA-like" evidence="1">
    <location>
        <begin position="4"/>
        <end position="307"/>
    </location>
</feature>
<dbReference type="VEuPathDB" id="FungiDB:M747DRAFT_299800"/>
<dbReference type="PANTHER" id="PTHR43162">
    <property type="match status" value="1"/>
</dbReference>
<dbReference type="EMBL" id="BCMY01000018">
    <property type="protein sequence ID" value="GAQ45796.1"/>
    <property type="molecule type" value="Genomic_DNA"/>
</dbReference>
<dbReference type="SUPFAM" id="SSF51735">
    <property type="entry name" value="NAD(P)-binding Rossmann-fold domains"/>
    <property type="match status" value="1"/>
</dbReference>
<dbReference type="Proteomes" id="UP000068243">
    <property type="component" value="Unassembled WGS sequence"/>
</dbReference>
<dbReference type="PANTHER" id="PTHR43162:SF1">
    <property type="entry name" value="PRESTALK A DIFFERENTIATION PROTEIN A"/>
    <property type="match status" value="1"/>
</dbReference>
<evidence type="ECO:0000259" key="1">
    <source>
        <dbReference type="Pfam" id="PF05368"/>
    </source>
</evidence>
<protein>
    <submittedName>
        <fullName evidence="2">NmrA-like family protein</fullName>
    </submittedName>
</protein>
<reference evidence="3" key="1">
    <citation type="journal article" date="2016" name="Genome Announc.">
        <title>Draft genome sequence of Aspergillus niger strain An76.</title>
        <authorList>
            <person name="Gong W."/>
            <person name="Cheng Z."/>
            <person name="Zhang H."/>
            <person name="Liu L."/>
            <person name="Gao P."/>
            <person name="Wang L."/>
        </authorList>
    </citation>
    <scope>NUCLEOTIDE SEQUENCE [LARGE SCALE GENOMIC DNA]</scope>
    <source>
        <strain evidence="3">An76</strain>
    </source>
</reference>
<dbReference type="InterPro" id="IPR036291">
    <property type="entry name" value="NAD(P)-bd_dom_sf"/>
</dbReference>
<dbReference type="VEuPathDB" id="FungiDB:An09g00600"/>
<comment type="caution">
    <text evidence="2">The sequence shown here is derived from an EMBL/GenBank/DDBJ whole genome shotgun (WGS) entry which is preliminary data.</text>
</comment>
<accession>A0A100IR27</accession>
<dbReference type="OMA" id="HFIPWQH"/>
<gene>
    <name evidence="2" type="ORF">ABL_08457</name>
</gene>
<dbReference type="InterPro" id="IPR051604">
    <property type="entry name" value="Ergot_Alk_Oxidoreductase"/>
</dbReference>
<dbReference type="InterPro" id="IPR008030">
    <property type="entry name" value="NmrA-like"/>
</dbReference>
<dbReference type="OrthoDB" id="419598at2759"/>
<name>A0A100IR27_ASPNG</name>
<evidence type="ECO:0000313" key="3">
    <source>
        <dbReference type="Proteomes" id="UP000068243"/>
    </source>
</evidence>
<dbReference type="VEuPathDB" id="FungiDB:ATCC64974_6360"/>
<dbReference type="Gene3D" id="3.40.50.720">
    <property type="entry name" value="NAD(P)-binding Rossmann-like Domain"/>
    <property type="match status" value="1"/>
</dbReference>
<organism evidence="2 3">
    <name type="scientific">Aspergillus niger</name>
    <dbReference type="NCBI Taxonomy" id="5061"/>
    <lineage>
        <taxon>Eukaryota</taxon>
        <taxon>Fungi</taxon>
        <taxon>Dikarya</taxon>
        <taxon>Ascomycota</taxon>
        <taxon>Pezizomycotina</taxon>
        <taxon>Eurotiomycetes</taxon>
        <taxon>Eurotiomycetidae</taxon>
        <taxon>Eurotiales</taxon>
        <taxon>Aspergillaceae</taxon>
        <taxon>Aspergillus</taxon>
        <taxon>Aspergillus subgen. Circumdati</taxon>
    </lineage>
</organism>